<dbReference type="GO" id="GO:0019877">
    <property type="term" value="P:diaminopimelate biosynthetic process"/>
    <property type="evidence" value="ECO:0007669"/>
    <property type="project" value="UniProtKB-UniRule"/>
</dbReference>
<gene>
    <name evidence="15 18" type="primary">dapE</name>
    <name evidence="18" type="ORF">AW10_03179</name>
</gene>
<accession>A0A011NSD9</accession>
<dbReference type="Gene3D" id="3.40.630.10">
    <property type="entry name" value="Zn peptidases"/>
    <property type="match status" value="2"/>
</dbReference>
<dbReference type="NCBIfam" id="NF009557">
    <property type="entry name" value="PRK13009.1"/>
    <property type="match status" value="1"/>
</dbReference>
<protein>
    <recommendedName>
        <fullName evidence="5 15">Succinyl-diaminopimelate desuccinylase</fullName>
        <shortName evidence="15">SDAP desuccinylase</shortName>
        <ecNumber evidence="4 15">3.5.1.18</ecNumber>
    </recommendedName>
    <alternativeName>
        <fullName evidence="13 15">N-succinyl-LL-2,6-diaminoheptanedioate amidohydrolase</fullName>
    </alternativeName>
</protein>
<evidence type="ECO:0000259" key="17">
    <source>
        <dbReference type="Pfam" id="PF07687"/>
    </source>
</evidence>
<comment type="cofactor">
    <cofactor evidence="15">
        <name>Zn(2+)</name>
        <dbReference type="ChEBI" id="CHEBI:29105"/>
    </cofactor>
    <cofactor evidence="15">
        <name>Co(2+)</name>
        <dbReference type="ChEBI" id="CHEBI:48828"/>
    </cofactor>
    <text evidence="15">Binds 2 Zn(2+) or Co(2+) ions per subunit.</text>
</comment>
<dbReference type="UniPathway" id="UPA00034">
    <property type="reaction ID" value="UER00021"/>
</dbReference>
<dbReference type="InterPro" id="IPR001261">
    <property type="entry name" value="ArgE/DapE_CS"/>
</dbReference>
<dbReference type="InterPro" id="IPR011650">
    <property type="entry name" value="Peptidase_M20_dimer"/>
</dbReference>
<dbReference type="SUPFAM" id="SSF53187">
    <property type="entry name" value="Zn-dependent exopeptidases"/>
    <property type="match status" value="1"/>
</dbReference>
<feature type="domain" description="Peptidase M20 dimerisation" evidence="17">
    <location>
        <begin position="202"/>
        <end position="309"/>
    </location>
</feature>
<dbReference type="GO" id="GO:0050897">
    <property type="term" value="F:cobalt ion binding"/>
    <property type="evidence" value="ECO:0007669"/>
    <property type="project" value="UniProtKB-UniRule"/>
</dbReference>
<comment type="catalytic activity">
    <reaction evidence="14 15">
        <text>N-succinyl-(2S,6S)-2,6-diaminopimelate + H2O = (2S,6S)-2,6-diaminopimelate + succinate</text>
        <dbReference type="Rhea" id="RHEA:22608"/>
        <dbReference type="ChEBI" id="CHEBI:15377"/>
        <dbReference type="ChEBI" id="CHEBI:30031"/>
        <dbReference type="ChEBI" id="CHEBI:57609"/>
        <dbReference type="ChEBI" id="CHEBI:58087"/>
        <dbReference type="EC" id="3.5.1.18"/>
    </reaction>
</comment>
<dbReference type="AlphaFoldDB" id="A0A011NSD9"/>
<dbReference type="PROSITE" id="PS00759">
    <property type="entry name" value="ARGE_DAPE_CPG2_2"/>
    <property type="match status" value="1"/>
</dbReference>
<dbReference type="EC" id="3.5.1.18" evidence="4 15"/>
<dbReference type="GO" id="GO:0008777">
    <property type="term" value="F:acetylornithine deacetylase activity"/>
    <property type="evidence" value="ECO:0007669"/>
    <property type="project" value="TreeGrafter"/>
</dbReference>
<evidence type="ECO:0000256" key="12">
    <source>
        <dbReference type="ARBA" id="ARBA00023285"/>
    </source>
</evidence>
<evidence type="ECO:0000256" key="4">
    <source>
        <dbReference type="ARBA" id="ARBA00011921"/>
    </source>
</evidence>
<evidence type="ECO:0000256" key="8">
    <source>
        <dbReference type="ARBA" id="ARBA00022801"/>
    </source>
</evidence>
<dbReference type="GO" id="GO:0006526">
    <property type="term" value="P:L-arginine biosynthetic process"/>
    <property type="evidence" value="ECO:0007669"/>
    <property type="project" value="TreeGrafter"/>
</dbReference>
<evidence type="ECO:0000256" key="11">
    <source>
        <dbReference type="ARBA" id="ARBA00023154"/>
    </source>
</evidence>
<dbReference type="FunFam" id="3.30.70.360:FF:000011">
    <property type="entry name" value="Succinyl-diaminopimelate desuccinylase"/>
    <property type="match status" value="1"/>
</dbReference>
<evidence type="ECO:0000256" key="5">
    <source>
        <dbReference type="ARBA" id="ARBA00022391"/>
    </source>
</evidence>
<feature type="binding site" evidence="15">
    <location>
        <position position="126"/>
    </location>
    <ligand>
        <name>Zn(2+)</name>
        <dbReference type="ChEBI" id="CHEBI:29105"/>
        <label>2</label>
    </ligand>
</feature>
<organism evidence="18 19">
    <name type="scientific">Candidatus Accumulibacter appositus</name>
    <dbReference type="NCBI Taxonomy" id="1454003"/>
    <lineage>
        <taxon>Bacteria</taxon>
        <taxon>Pseudomonadati</taxon>
        <taxon>Pseudomonadota</taxon>
        <taxon>Betaproteobacteria</taxon>
        <taxon>Candidatus Accumulibacter</taxon>
    </lineage>
</organism>
<feature type="active site" description="Proton acceptor" evidence="15">
    <location>
        <position position="160"/>
    </location>
</feature>
<feature type="compositionally biased region" description="Basic and acidic residues" evidence="16">
    <location>
        <begin position="11"/>
        <end position="22"/>
    </location>
</feature>
<comment type="subunit">
    <text evidence="3 15">Homodimer.</text>
</comment>
<comment type="caution">
    <text evidence="18">The sequence shown here is derived from an EMBL/GenBank/DDBJ whole genome shotgun (WGS) entry which is preliminary data.</text>
</comment>
<keyword evidence="12 15" id="KW-0170">Cobalt</keyword>
<evidence type="ECO:0000313" key="18">
    <source>
        <dbReference type="EMBL" id="EXI78271.1"/>
    </source>
</evidence>
<evidence type="ECO:0000256" key="15">
    <source>
        <dbReference type="HAMAP-Rule" id="MF_01690"/>
    </source>
</evidence>
<dbReference type="CDD" id="cd03891">
    <property type="entry name" value="M20_DapE_proteobac"/>
    <property type="match status" value="1"/>
</dbReference>
<dbReference type="SUPFAM" id="SSF55031">
    <property type="entry name" value="Bacterial exopeptidase dimerisation domain"/>
    <property type="match status" value="1"/>
</dbReference>
<comment type="function">
    <text evidence="15">Catalyzes the hydrolysis of N-succinyl-L,L-diaminopimelic acid (SDAP), forming succinate and LL-2,6-diaminopimelate (DAP), an intermediate involved in the bacterial biosynthesis of lysine and meso-diaminopimelic acid, an essential component of bacterial cell walls.</text>
</comment>
<dbReference type="InterPro" id="IPR005941">
    <property type="entry name" value="DapE_proteobac"/>
</dbReference>
<feature type="active site" evidence="15">
    <location>
        <position position="95"/>
    </location>
</feature>
<evidence type="ECO:0000256" key="3">
    <source>
        <dbReference type="ARBA" id="ARBA00011738"/>
    </source>
</evidence>
<evidence type="ECO:0000256" key="2">
    <source>
        <dbReference type="ARBA" id="ARBA00006746"/>
    </source>
</evidence>
<dbReference type="STRING" id="1454003.AW10_03179"/>
<comment type="pathway">
    <text evidence="1 15">Amino-acid biosynthesis; L-lysine biosynthesis via DAP pathway; LL-2,6-diaminopimelate from (S)-tetrahydrodipicolinate (succinylase route): step 3/3.</text>
</comment>
<dbReference type="PANTHER" id="PTHR43808">
    <property type="entry name" value="ACETYLORNITHINE DEACETYLASE"/>
    <property type="match status" value="1"/>
</dbReference>
<feature type="region of interest" description="Disordered" evidence="16">
    <location>
        <begin position="1"/>
        <end position="23"/>
    </location>
</feature>
<evidence type="ECO:0000256" key="9">
    <source>
        <dbReference type="ARBA" id="ARBA00022833"/>
    </source>
</evidence>
<evidence type="ECO:0000256" key="10">
    <source>
        <dbReference type="ARBA" id="ARBA00022915"/>
    </source>
</evidence>
<feature type="binding site" evidence="15">
    <location>
        <position position="189"/>
    </location>
    <ligand>
        <name>Zn(2+)</name>
        <dbReference type="ChEBI" id="CHEBI:29105"/>
        <label>1</label>
    </ligand>
</feature>
<dbReference type="Pfam" id="PF07687">
    <property type="entry name" value="M20_dimer"/>
    <property type="match status" value="1"/>
</dbReference>
<dbReference type="GO" id="GO:0009089">
    <property type="term" value="P:lysine biosynthetic process via diaminopimelate"/>
    <property type="evidence" value="ECO:0007669"/>
    <property type="project" value="UniProtKB-UniRule"/>
</dbReference>
<dbReference type="InterPro" id="IPR002933">
    <property type="entry name" value="Peptidase_M20"/>
</dbReference>
<evidence type="ECO:0000256" key="1">
    <source>
        <dbReference type="ARBA" id="ARBA00005130"/>
    </source>
</evidence>
<evidence type="ECO:0000256" key="14">
    <source>
        <dbReference type="ARBA" id="ARBA00051301"/>
    </source>
</evidence>
<keyword evidence="8 15" id="KW-0378">Hydrolase</keyword>
<evidence type="ECO:0000256" key="7">
    <source>
        <dbReference type="ARBA" id="ARBA00022723"/>
    </source>
</evidence>
<keyword evidence="7 15" id="KW-0479">Metal-binding</keyword>
<dbReference type="PANTHER" id="PTHR43808:SF31">
    <property type="entry name" value="N-ACETYL-L-CITRULLINE DEACETYLASE"/>
    <property type="match status" value="1"/>
</dbReference>
<dbReference type="Proteomes" id="UP000021816">
    <property type="component" value="Unassembled WGS sequence"/>
</dbReference>
<evidence type="ECO:0000256" key="6">
    <source>
        <dbReference type="ARBA" id="ARBA00022605"/>
    </source>
</evidence>
<dbReference type="Pfam" id="PF01546">
    <property type="entry name" value="Peptidase_M20"/>
    <property type="match status" value="1"/>
</dbReference>
<dbReference type="GO" id="GO:0009014">
    <property type="term" value="F:succinyl-diaminopimelate desuccinylase activity"/>
    <property type="evidence" value="ECO:0007669"/>
    <property type="project" value="UniProtKB-UniRule"/>
</dbReference>
<sequence>MLTSKPSPVREINREMDTDRGRTPALADEVTLALAEQLIACRSVTPDDAGCLPIIAGRLEAIGFSCEYIKRGAVSNLWARRGRSSPLLCLAGHTDVVPSGPLDQWHSDPFRPLRKEGMLYGRGAADMKASLAAFVTATEAYVAARPEHGGSIALLLTSDEEGDAVDGTVAVTEALRERGETIDYCVIGEPTAVNTLGDMVKNGRRGSLSGKLTVKGVQGHIAYPHLASNPIHLAAPAIAELTQTVWDEGNDFFPPTTWQISNIHGGTGASNVIPGHLDIQFNFRFGTASTPEQLQARTCALLDRHQLSYELAWNLSGKPFLTGHGALIDASLQAIRAETGIEAELSTSGGTSDGRFIAEICAQVIEIGPVNASIHKVNEAVEIAALPKLAAIYRRILEAVLPSHV</sequence>
<dbReference type="EMBL" id="JEMX01000076">
    <property type="protein sequence ID" value="EXI78271.1"/>
    <property type="molecule type" value="Genomic_DNA"/>
</dbReference>
<dbReference type="InterPro" id="IPR050072">
    <property type="entry name" value="Peptidase_M20A"/>
</dbReference>
<comment type="similarity">
    <text evidence="2 15">Belongs to the peptidase M20A family. DapE subfamily.</text>
</comment>
<evidence type="ECO:0000313" key="19">
    <source>
        <dbReference type="Proteomes" id="UP000021816"/>
    </source>
</evidence>
<feature type="binding site" evidence="15">
    <location>
        <position position="375"/>
    </location>
    <ligand>
        <name>Zn(2+)</name>
        <dbReference type="ChEBI" id="CHEBI:29105"/>
        <label>2</label>
    </ligand>
</feature>
<evidence type="ECO:0000256" key="13">
    <source>
        <dbReference type="ARBA" id="ARBA00031891"/>
    </source>
</evidence>
<feature type="binding site" evidence="15">
    <location>
        <position position="93"/>
    </location>
    <ligand>
        <name>Zn(2+)</name>
        <dbReference type="ChEBI" id="CHEBI:29105"/>
        <label>1</label>
    </ligand>
</feature>
<dbReference type="FunFam" id="3.40.630.10:FF:000005">
    <property type="entry name" value="Succinyl-diaminopimelate desuccinylase"/>
    <property type="match status" value="1"/>
</dbReference>
<dbReference type="NCBIfam" id="TIGR01246">
    <property type="entry name" value="dapE_proteo"/>
    <property type="match status" value="1"/>
</dbReference>
<feature type="binding site" evidence="15">
    <location>
        <position position="126"/>
    </location>
    <ligand>
        <name>Zn(2+)</name>
        <dbReference type="ChEBI" id="CHEBI:29105"/>
        <label>1</label>
    </ligand>
</feature>
<name>A0A011NSD9_9PROT</name>
<dbReference type="GO" id="GO:0008270">
    <property type="term" value="F:zinc ion binding"/>
    <property type="evidence" value="ECO:0007669"/>
    <property type="project" value="UniProtKB-UniRule"/>
</dbReference>
<keyword evidence="9 15" id="KW-0862">Zinc</keyword>
<keyword evidence="11 15" id="KW-0457">Lysine biosynthesis</keyword>
<keyword evidence="6 15" id="KW-0028">Amino-acid biosynthesis</keyword>
<reference evidence="18 19" key="1">
    <citation type="submission" date="2014-02" db="EMBL/GenBank/DDBJ databases">
        <title>Expanding our view of genomic diversity in Candidatus Accumulibacter clades.</title>
        <authorList>
            <person name="Skennerton C.T."/>
            <person name="Barr J.J."/>
            <person name="Slater F.R."/>
            <person name="Bond P.L."/>
            <person name="Tyson G.W."/>
        </authorList>
    </citation>
    <scope>NUCLEOTIDE SEQUENCE [LARGE SCALE GENOMIC DNA]</scope>
    <source>
        <strain evidence="19">BA-92</strain>
    </source>
</reference>
<keyword evidence="10 15" id="KW-0220">Diaminopimelate biosynthesis</keyword>
<dbReference type="HAMAP" id="MF_01690">
    <property type="entry name" value="DapE"/>
    <property type="match status" value="1"/>
</dbReference>
<evidence type="ECO:0000256" key="16">
    <source>
        <dbReference type="SAM" id="MobiDB-lite"/>
    </source>
</evidence>
<proteinExistence type="inferred from homology"/>
<feature type="binding site" evidence="15">
    <location>
        <position position="161"/>
    </location>
    <ligand>
        <name>Zn(2+)</name>
        <dbReference type="ChEBI" id="CHEBI:29105"/>
        <label>2</label>
    </ligand>
</feature>
<dbReference type="PATRIC" id="fig|1454003.3.peg.3234"/>
<dbReference type="InterPro" id="IPR036264">
    <property type="entry name" value="Bact_exopeptidase_dim_dom"/>
</dbReference>